<evidence type="ECO:0000256" key="2">
    <source>
        <dbReference type="ARBA" id="ARBA00022755"/>
    </source>
</evidence>
<evidence type="ECO:0000313" key="8">
    <source>
        <dbReference type="Proteomes" id="UP001446205"/>
    </source>
</evidence>
<dbReference type="InterPro" id="IPR040686">
    <property type="entry name" value="PurK_C"/>
</dbReference>
<dbReference type="Pfam" id="PF22660">
    <property type="entry name" value="RS_preATP-grasp-like"/>
    <property type="match status" value="1"/>
</dbReference>
<dbReference type="Gene3D" id="3.40.50.20">
    <property type="match status" value="1"/>
</dbReference>
<comment type="function">
    <text evidence="4">Catalyzes the ATP-dependent conversion of 5-aminoimidazole ribonucleotide (AIR) and HCO(3)(-) to N5-carboxyaminoimidazole ribonucleotide (N5-CAIR).</text>
</comment>
<comment type="catalytic activity">
    <reaction evidence="4 5">
        <text>5-amino-1-(5-phospho-beta-D-ribosyl)imidazole + hydrogencarbonate + ATP = 5-carboxyamino-1-(5-phospho-D-ribosyl)imidazole + ADP + phosphate + 2 H(+)</text>
        <dbReference type="Rhea" id="RHEA:19317"/>
        <dbReference type="ChEBI" id="CHEBI:15378"/>
        <dbReference type="ChEBI" id="CHEBI:17544"/>
        <dbReference type="ChEBI" id="CHEBI:30616"/>
        <dbReference type="ChEBI" id="CHEBI:43474"/>
        <dbReference type="ChEBI" id="CHEBI:58730"/>
        <dbReference type="ChEBI" id="CHEBI:137981"/>
        <dbReference type="ChEBI" id="CHEBI:456216"/>
        <dbReference type="EC" id="6.3.4.18"/>
    </reaction>
</comment>
<feature type="binding site" evidence="4">
    <location>
        <begin position="264"/>
        <end position="265"/>
    </location>
    <ligand>
        <name>ATP</name>
        <dbReference type="ChEBI" id="CHEBI:30616"/>
    </ligand>
</feature>
<dbReference type="HAMAP" id="MF_01928">
    <property type="entry name" value="PurK"/>
    <property type="match status" value="1"/>
</dbReference>
<dbReference type="InterPro" id="IPR054350">
    <property type="entry name" value="PurT/PurK_preATP-grasp"/>
</dbReference>
<evidence type="ECO:0000259" key="6">
    <source>
        <dbReference type="PROSITE" id="PS50975"/>
    </source>
</evidence>
<comment type="similarity">
    <text evidence="4 5">Belongs to the PurK/PurT family.</text>
</comment>
<dbReference type="NCBIfam" id="NF004679">
    <property type="entry name" value="PRK06019.1-5"/>
    <property type="match status" value="1"/>
</dbReference>
<dbReference type="Gene3D" id="3.30.1490.20">
    <property type="entry name" value="ATP-grasp fold, A domain"/>
    <property type="match status" value="1"/>
</dbReference>
<dbReference type="EC" id="6.3.4.18" evidence="4 5"/>
<feature type="binding site" evidence="4">
    <location>
        <position position="144"/>
    </location>
    <ligand>
        <name>ATP</name>
        <dbReference type="ChEBI" id="CHEBI:30616"/>
    </ligand>
</feature>
<dbReference type="EMBL" id="JBBPCO010000007">
    <property type="protein sequence ID" value="MEK8089718.1"/>
    <property type="molecule type" value="Genomic_DNA"/>
</dbReference>
<comment type="function">
    <text evidence="5">Catalyzes the ATP-dependent conversion of 5-aminoimidazole ribonucleotide (AIR) and HCO(3)- to N5-carboxyaminoimidazole ribonucleotide (N5-CAIR).</text>
</comment>
<dbReference type="InterPro" id="IPR013815">
    <property type="entry name" value="ATP_grasp_subdomain_1"/>
</dbReference>
<feature type="binding site" evidence="4">
    <location>
        <position position="187"/>
    </location>
    <ligand>
        <name>ATP</name>
        <dbReference type="ChEBI" id="CHEBI:30616"/>
    </ligand>
</feature>
<sequence>MILPEATLGVLGGGQLGRMFTMAARTLGYRVVVLDPDPHSPAGSVADEQIIAPYADEAALTVLAGRCAAVTTEFENVPAASLDFLADRCLVRPGAAALRVAQDRIQEKTWLRGQGFATAPFAVVRNRRDLEDGFAGIGGPALLKVSRFGYDGKGQARVDSLEEVRTAFRAMGEEACVLEGFLPLDRELSVVLARGCDGEIASFPVAENQHENGILDLSIVPARVGHATAQLARDMAESIARKLDYIGVLAVEFFLLSDGSLRINEIAPRPHNSGHYTLDACLTDQFEQQVRALCGLPLGDTRLLSPVVMLNLLGDVWCGERARWEAVFREPAAKLHLYGKREARAGRKMGHVNVLAEDVDDALSRAEALRRNLACPDP</sequence>
<keyword evidence="3 4" id="KW-0067">ATP-binding</keyword>
<dbReference type="InterPro" id="IPR016185">
    <property type="entry name" value="PreATP-grasp_dom_sf"/>
</dbReference>
<evidence type="ECO:0000256" key="4">
    <source>
        <dbReference type="HAMAP-Rule" id="MF_01928"/>
    </source>
</evidence>
<dbReference type="SUPFAM" id="SSF51246">
    <property type="entry name" value="Rudiment single hybrid motif"/>
    <property type="match status" value="1"/>
</dbReference>
<dbReference type="PANTHER" id="PTHR11609:SF5">
    <property type="entry name" value="PHOSPHORIBOSYLAMINOIMIDAZOLE CARBOXYLASE"/>
    <property type="match status" value="1"/>
</dbReference>
<dbReference type="SUPFAM" id="SSF52440">
    <property type="entry name" value="PreATP-grasp domain"/>
    <property type="match status" value="1"/>
</dbReference>
<dbReference type="GO" id="GO:0034028">
    <property type="term" value="F:5-(carboxyamino)imidazole ribonucleotide synthase activity"/>
    <property type="evidence" value="ECO:0007669"/>
    <property type="project" value="UniProtKB-EC"/>
</dbReference>
<dbReference type="NCBIfam" id="TIGR01161">
    <property type="entry name" value="purK"/>
    <property type="match status" value="1"/>
</dbReference>
<dbReference type="InterPro" id="IPR011054">
    <property type="entry name" value="Rudment_hybrid_motif"/>
</dbReference>
<dbReference type="NCBIfam" id="NF004677">
    <property type="entry name" value="PRK06019.1-3"/>
    <property type="match status" value="1"/>
</dbReference>
<dbReference type="InterPro" id="IPR003135">
    <property type="entry name" value="ATP-grasp_carboxylate-amine"/>
</dbReference>
<dbReference type="Proteomes" id="UP001446205">
    <property type="component" value="Unassembled WGS sequence"/>
</dbReference>
<dbReference type="InterPro" id="IPR011761">
    <property type="entry name" value="ATP-grasp"/>
</dbReference>
<dbReference type="Pfam" id="PF02222">
    <property type="entry name" value="ATP-grasp"/>
    <property type="match status" value="1"/>
</dbReference>
<gene>
    <name evidence="4 5" type="primary">purK</name>
    <name evidence="7" type="ORF">WOB96_08045</name>
</gene>
<feature type="binding site" evidence="4">
    <location>
        <begin position="179"/>
        <end position="182"/>
    </location>
    <ligand>
        <name>ATP</name>
        <dbReference type="ChEBI" id="CHEBI:30616"/>
    </ligand>
</feature>
<keyword evidence="4 5" id="KW-0436">Ligase</keyword>
<organism evidence="7 8">
    <name type="scientific">Thermithiobacillus plumbiphilus</name>
    <dbReference type="NCBI Taxonomy" id="1729899"/>
    <lineage>
        <taxon>Bacteria</taxon>
        <taxon>Pseudomonadati</taxon>
        <taxon>Pseudomonadota</taxon>
        <taxon>Acidithiobacillia</taxon>
        <taxon>Acidithiobacillales</taxon>
        <taxon>Thermithiobacillaceae</taxon>
        <taxon>Thermithiobacillus</taxon>
    </lineage>
</organism>
<keyword evidence="1 4" id="KW-0547">Nucleotide-binding</keyword>
<evidence type="ECO:0000313" key="7">
    <source>
        <dbReference type="EMBL" id="MEK8089718.1"/>
    </source>
</evidence>
<accession>A0ABU9DAI1</accession>
<feature type="binding site" evidence="4">
    <location>
        <position position="104"/>
    </location>
    <ligand>
        <name>ATP</name>
        <dbReference type="ChEBI" id="CHEBI:30616"/>
    </ligand>
</feature>
<reference evidence="7 8" key="1">
    <citation type="submission" date="2024-04" db="EMBL/GenBank/DDBJ databases">
        <authorList>
            <person name="Abashina T."/>
            <person name="Shaikin A."/>
        </authorList>
    </citation>
    <scope>NUCLEOTIDE SEQUENCE [LARGE SCALE GENOMIC DNA]</scope>
    <source>
        <strain evidence="7 8">AAFK</strain>
    </source>
</reference>
<feature type="domain" description="ATP-grasp" evidence="6">
    <location>
        <begin position="108"/>
        <end position="294"/>
    </location>
</feature>
<evidence type="ECO:0000256" key="1">
    <source>
        <dbReference type="ARBA" id="ARBA00022741"/>
    </source>
</evidence>
<dbReference type="PROSITE" id="PS50975">
    <property type="entry name" value="ATP_GRASP"/>
    <property type="match status" value="1"/>
</dbReference>
<keyword evidence="2 4" id="KW-0658">Purine biosynthesis</keyword>
<dbReference type="NCBIfam" id="NF004676">
    <property type="entry name" value="PRK06019.1-2"/>
    <property type="match status" value="1"/>
</dbReference>
<dbReference type="InterPro" id="IPR005875">
    <property type="entry name" value="PurK"/>
</dbReference>
<name>A0ABU9DAI1_9PROT</name>
<dbReference type="SUPFAM" id="SSF56059">
    <property type="entry name" value="Glutathione synthetase ATP-binding domain-like"/>
    <property type="match status" value="1"/>
</dbReference>
<feature type="binding site" evidence="4">
    <location>
        <begin position="149"/>
        <end position="155"/>
    </location>
    <ligand>
        <name>ATP</name>
        <dbReference type="ChEBI" id="CHEBI:30616"/>
    </ligand>
</feature>
<dbReference type="RefSeq" id="WP_341370776.1">
    <property type="nucleotide sequence ID" value="NZ_JBBPCO010000007.1"/>
</dbReference>
<comment type="subunit">
    <text evidence="4 5">Homodimer.</text>
</comment>
<feature type="binding site" evidence="4">
    <location>
        <position position="210"/>
    </location>
    <ligand>
        <name>ATP</name>
        <dbReference type="ChEBI" id="CHEBI:30616"/>
    </ligand>
</feature>
<proteinExistence type="inferred from homology"/>
<dbReference type="Gene3D" id="3.30.470.20">
    <property type="entry name" value="ATP-grasp fold, B domain"/>
    <property type="match status" value="1"/>
</dbReference>
<keyword evidence="8" id="KW-1185">Reference proteome</keyword>
<dbReference type="PANTHER" id="PTHR11609">
    <property type="entry name" value="PURINE BIOSYNTHESIS PROTEIN 6/7, PUR6/7"/>
    <property type="match status" value="1"/>
</dbReference>
<dbReference type="Pfam" id="PF17769">
    <property type="entry name" value="PurK_C"/>
    <property type="match status" value="1"/>
</dbReference>
<dbReference type="NCBIfam" id="NF004675">
    <property type="entry name" value="PRK06019.1-1"/>
    <property type="match status" value="1"/>
</dbReference>
<comment type="pathway">
    <text evidence="4 5">Purine metabolism; IMP biosynthesis via de novo pathway; 5-amino-1-(5-phospho-D-ribosyl)imidazole-4-carboxylate from 5-amino-1-(5-phospho-D-ribosyl)imidazole (N5-CAIR route): step 1/2.</text>
</comment>
<comment type="caution">
    <text evidence="7">The sequence shown here is derived from an EMBL/GenBank/DDBJ whole genome shotgun (WGS) entry which is preliminary data.</text>
</comment>
<evidence type="ECO:0000256" key="5">
    <source>
        <dbReference type="RuleBase" id="RU361200"/>
    </source>
</evidence>
<evidence type="ECO:0000256" key="3">
    <source>
        <dbReference type="ARBA" id="ARBA00022840"/>
    </source>
</evidence>
<protein>
    <recommendedName>
        <fullName evidence="4 5">N5-carboxyaminoimidazole ribonucleotide synthase</fullName>
        <shortName evidence="4 5">N5-CAIR synthase</shortName>
        <ecNumber evidence="4 5">6.3.4.18</ecNumber>
    </recommendedName>
    <alternativeName>
        <fullName evidence="4 5">5-(carboxyamino)imidazole ribonucleotide synthetase</fullName>
    </alternativeName>
</protein>